<feature type="binding site" evidence="12">
    <location>
        <position position="30"/>
    </location>
    <ligand>
        <name>UDP-N-acetyl-alpha-D-muramoyl-L-alanyl-D-glutamate</name>
        <dbReference type="ChEBI" id="CHEBI:83900"/>
    </ligand>
</feature>
<comment type="PTM">
    <text evidence="12">Carboxylation is probably crucial for Mg(2+) binding and, consequently, for the gamma-phosphate positioning of ATP.</text>
</comment>
<dbReference type="GO" id="GO:0008360">
    <property type="term" value="P:regulation of cell shape"/>
    <property type="evidence" value="ECO:0007669"/>
    <property type="project" value="UniProtKB-KW"/>
</dbReference>
<keyword evidence="6 12" id="KW-0547">Nucleotide-binding</keyword>
<dbReference type="Proteomes" id="UP000294697">
    <property type="component" value="Unassembled WGS sequence"/>
</dbReference>
<evidence type="ECO:0000256" key="1">
    <source>
        <dbReference type="ARBA" id="ARBA00004752"/>
    </source>
</evidence>
<keyword evidence="9 12" id="KW-0573">Peptidoglycan synthesis</keyword>
<dbReference type="PANTHER" id="PTHR23135">
    <property type="entry name" value="MUR LIGASE FAMILY MEMBER"/>
    <property type="match status" value="1"/>
</dbReference>
<comment type="similarity">
    <text evidence="2 12">Belongs to the MurCDEF family. MurE subfamily.</text>
</comment>
<evidence type="ECO:0000256" key="12">
    <source>
        <dbReference type="HAMAP-Rule" id="MF_00208"/>
    </source>
</evidence>
<feature type="binding site" evidence="12">
    <location>
        <begin position="404"/>
        <end position="407"/>
    </location>
    <ligand>
        <name>meso-2,6-diaminopimelate</name>
        <dbReference type="ChEBI" id="CHEBI:57791"/>
    </ligand>
</feature>
<keyword evidence="8 12" id="KW-0133">Cell shape</keyword>
<protein>
    <recommendedName>
        <fullName evidence="12">UDP-N-acetylmuramoyl-L-alanyl-D-glutamate--2,6-diaminopimelate ligase</fullName>
        <ecNumber evidence="12">6.3.2.13</ecNumber>
    </recommendedName>
    <alternativeName>
        <fullName evidence="12">Meso-A2pm-adding enzyme</fullName>
    </alternativeName>
    <alternativeName>
        <fullName evidence="12">Meso-diaminopimelate-adding enzyme</fullName>
    </alternativeName>
    <alternativeName>
        <fullName evidence="12">UDP-MurNAc-L-Ala-D-Glu:meso-diaminopimelate ligase</fullName>
    </alternativeName>
    <alternativeName>
        <fullName evidence="12">UDP-MurNAc-tripeptide synthetase</fullName>
    </alternativeName>
    <alternativeName>
        <fullName evidence="12">UDP-N-acetylmuramyl-tripeptide synthetase</fullName>
    </alternativeName>
</protein>
<dbReference type="SUPFAM" id="SSF53244">
    <property type="entry name" value="MurD-like peptide ligases, peptide-binding domain"/>
    <property type="match status" value="1"/>
</dbReference>
<dbReference type="GO" id="GO:0005524">
    <property type="term" value="F:ATP binding"/>
    <property type="evidence" value="ECO:0007669"/>
    <property type="project" value="UniProtKB-UniRule"/>
</dbReference>
<dbReference type="Gene3D" id="3.40.1190.10">
    <property type="entry name" value="Mur-like, catalytic domain"/>
    <property type="match status" value="1"/>
</dbReference>
<dbReference type="EMBL" id="SODA01000016">
    <property type="protein sequence ID" value="TDW02376.1"/>
    <property type="molecule type" value="Genomic_DNA"/>
</dbReference>
<keyword evidence="3 12" id="KW-0963">Cytoplasm</keyword>
<keyword evidence="7 12" id="KW-0067">ATP-binding</keyword>
<keyword evidence="5 12" id="KW-0132">Cell division</keyword>
<feature type="binding site" evidence="12">
    <location>
        <position position="380"/>
    </location>
    <ligand>
        <name>meso-2,6-diaminopimelate</name>
        <dbReference type="ChEBI" id="CHEBI:57791"/>
    </ligand>
</feature>
<dbReference type="RefSeq" id="WP_111572589.1">
    <property type="nucleotide sequence ID" value="NZ_QLME01000015.1"/>
</dbReference>
<dbReference type="AlphaFoldDB" id="A0A4R7YYB9"/>
<dbReference type="GO" id="GO:0051301">
    <property type="term" value="P:cell division"/>
    <property type="evidence" value="ECO:0007669"/>
    <property type="project" value="UniProtKB-KW"/>
</dbReference>
<proteinExistence type="inferred from homology"/>
<dbReference type="OrthoDB" id="9800958at2"/>
<dbReference type="InterPro" id="IPR036615">
    <property type="entry name" value="Mur_ligase_C_dom_sf"/>
</dbReference>
<comment type="catalytic activity">
    <reaction evidence="12">
        <text>UDP-N-acetyl-alpha-D-muramoyl-L-alanyl-D-glutamate + meso-2,6-diaminopimelate + ATP = UDP-N-acetyl-alpha-D-muramoyl-L-alanyl-gamma-D-glutamyl-meso-2,6-diaminopimelate + ADP + phosphate + H(+)</text>
        <dbReference type="Rhea" id="RHEA:23676"/>
        <dbReference type="ChEBI" id="CHEBI:15378"/>
        <dbReference type="ChEBI" id="CHEBI:30616"/>
        <dbReference type="ChEBI" id="CHEBI:43474"/>
        <dbReference type="ChEBI" id="CHEBI:57791"/>
        <dbReference type="ChEBI" id="CHEBI:83900"/>
        <dbReference type="ChEBI" id="CHEBI:83905"/>
        <dbReference type="ChEBI" id="CHEBI:456216"/>
        <dbReference type="EC" id="6.3.2.13"/>
    </reaction>
</comment>
<feature type="binding site" evidence="12">
    <location>
        <begin position="111"/>
        <end position="117"/>
    </location>
    <ligand>
        <name>ATP</name>
        <dbReference type="ChEBI" id="CHEBI:30616"/>
    </ligand>
</feature>
<dbReference type="UniPathway" id="UPA00219"/>
<comment type="cofactor">
    <cofactor evidence="12">
        <name>Mg(2+)</name>
        <dbReference type="ChEBI" id="CHEBI:18420"/>
    </cofactor>
</comment>
<dbReference type="Gene3D" id="3.40.1390.10">
    <property type="entry name" value="MurE/MurF, N-terminal domain"/>
    <property type="match status" value="1"/>
</dbReference>
<dbReference type="PANTHER" id="PTHR23135:SF4">
    <property type="entry name" value="UDP-N-ACETYLMURAMOYL-L-ALANYL-D-GLUTAMATE--2,6-DIAMINOPIMELATE LIGASE MURE HOMOLOG, CHLOROPLASTIC"/>
    <property type="match status" value="1"/>
</dbReference>
<keyword evidence="10 12" id="KW-0131">Cell cycle</keyword>
<dbReference type="InterPro" id="IPR035911">
    <property type="entry name" value="MurE/MurF_N"/>
</dbReference>
<dbReference type="GO" id="GO:0004326">
    <property type="term" value="F:tetrahydrofolylpolyglutamate synthase activity"/>
    <property type="evidence" value="ECO:0007669"/>
    <property type="project" value="InterPro"/>
</dbReference>
<dbReference type="PROSITE" id="PS01011">
    <property type="entry name" value="FOLYLPOLYGLU_SYNT_1"/>
    <property type="match status" value="1"/>
</dbReference>
<evidence type="ECO:0000259" key="15">
    <source>
        <dbReference type="Pfam" id="PF02875"/>
    </source>
</evidence>
<evidence type="ECO:0000256" key="8">
    <source>
        <dbReference type="ARBA" id="ARBA00022960"/>
    </source>
</evidence>
<evidence type="ECO:0000256" key="5">
    <source>
        <dbReference type="ARBA" id="ARBA00022618"/>
    </source>
</evidence>
<dbReference type="EC" id="6.3.2.13" evidence="12"/>
<feature type="binding site" evidence="12">
    <location>
        <position position="460"/>
    </location>
    <ligand>
        <name>meso-2,6-diaminopimelate</name>
        <dbReference type="ChEBI" id="CHEBI:57791"/>
    </ligand>
</feature>
<dbReference type="NCBIfam" id="NF001126">
    <property type="entry name" value="PRK00139.1-4"/>
    <property type="match status" value="1"/>
</dbReference>
<comment type="function">
    <text evidence="12">Catalyzes the addition of meso-diaminopimelic acid to the nucleotide precursor UDP-N-acetylmuramoyl-L-alanyl-D-glutamate (UMAG) in the biosynthesis of bacterial cell-wall peptidoglycan.</text>
</comment>
<evidence type="ECO:0000256" key="2">
    <source>
        <dbReference type="ARBA" id="ARBA00005898"/>
    </source>
</evidence>
<feature type="binding site" evidence="12">
    <location>
        <position position="180"/>
    </location>
    <ligand>
        <name>UDP-N-acetyl-alpha-D-muramoyl-L-alanyl-D-glutamate</name>
        <dbReference type="ChEBI" id="CHEBI:83900"/>
    </ligand>
</feature>
<evidence type="ECO:0000313" key="18">
    <source>
        <dbReference type="Proteomes" id="UP000294697"/>
    </source>
</evidence>
<dbReference type="Pfam" id="PF08245">
    <property type="entry name" value="Mur_ligase_M"/>
    <property type="match status" value="1"/>
</dbReference>
<evidence type="ECO:0000256" key="11">
    <source>
        <dbReference type="ARBA" id="ARBA00023316"/>
    </source>
</evidence>
<evidence type="ECO:0000259" key="16">
    <source>
        <dbReference type="Pfam" id="PF08245"/>
    </source>
</evidence>
<gene>
    <name evidence="12" type="primary">murE</name>
    <name evidence="17" type="ORF">C8C77_11650</name>
</gene>
<dbReference type="GO" id="GO:0071555">
    <property type="term" value="P:cell wall organization"/>
    <property type="evidence" value="ECO:0007669"/>
    <property type="project" value="UniProtKB-KW"/>
</dbReference>
<dbReference type="InterPro" id="IPR000713">
    <property type="entry name" value="Mur_ligase_N"/>
</dbReference>
<feature type="binding site" evidence="12">
    <location>
        <begin position="153"/>
        <end position="154"/>
    </location>
    <ligand>
        <name>UDP-N-acetyl-alpha-D-muramoyl-L-alanyl-D-glutamate</name>
        <dbReference type="ChEBI" id="CHEBI:83900"/>
    </ligand>
</feature>
<evidence type="ECO:0000256" key="10">
    <source>
        <dbReference type="ARBA" id="ARBA00023306"/>
    </source>
</evidence>
<dbReference type="HAMAP" id="MF_00208">
    <property type="entry name" value="MurE"/>
    <property type="match status" value="1"/>
</dbReference>
<accession>A0A4R7YYB9</accession>
<evidence type="ECO:0000256" key="6">
    <source>
        <dbReference type="ARBA" id="ARBA00022741"/>
    </source>
</evidence>
<comment type="pathway">
    <text evidence="1 12 13">Cell wall biogenesis; peptidoglycan biosynthesis.</text>
</comment>
<comment type="subcellular location">
    <subcellularLocation>
        <location evidence="12 13">Cytoplasm</location>
    </subcellularLocation>
</comment>
<evidence type="ECO:0000313" key="17">
    <source>
        <dbReference type="EMBL" id="TDW02376.1"/>
    </source>
</evidence>
<dbReference type="Pfam" id="PF02875">
    <property type="entry name" value="Mur_ligase_C"/>
    <property type="match status" value="1"/>
</dbReference>
<reference evidence="17 18" key="1">
    <citation type="submission" date="2019-03" db="EMBL/GenBank/DDBJ databases">
        <title>Subsurface microbial communities from deep shales in Ohio and West Virginia, USA.</title>
        <authorList>
            <person name="Wrighton K."/>
        </authorList>
    </citation>
    <scope>NUCLEOTIDE SEQUENCE [LARGE SCALE GENOMIC DNA]</scope>
    <source>
        <strain evidence="17 18">MSL9.2</strain>
    </source>
</reference>
<evidence type="ECO:0000256" key="3">
    <source>
        <dbReference type="ARBA" id="ARBA00022490"/>
    </source>
</evidence>
<evidence type="ECO:0000256" key="9">
    <source>
        <dbReference type="ARBA" id="ARBA00022984"/>
    </source>
</evidence>
<dbReference type="InterPro" id="IPR004101">
    <property type="entry name" value="Mur_ligase_C"/>
</dbReference>
<dbReference type="SUPFAM" id="SSF63418">
    <property type="entry name" value="MurE/MurF N-terminal domain"/>
    <property type="match status" value="1"/>
</dbReference>
<dbReference type="Pfam" id="PF01225">
    <property type="entry name" value="Mur_ligase"/>
    <property type="match status" value="1"/>
</dbReference>
<evidence type="ECO:0000256" key="13">
    <source>
        <dbReference type="RuleBase" id="RU004135"/>
    </source>
</evidence>
<dbReference type="GO" id="GO:0009252">
    <property type="term" value="P:peptidoglycan biosynthetic process"/>
    <property type="evidence" value="ECO:0007669"/>
    <property type="project" value="UniProtKB-UniRule"/>
</dbReference>
<dbReference type="InterPro" id="IPR013221">
    <property type="entry name" value="Mur_ligase_cen"/>
</dbReference>
<feature type="binding site" evidence="12">
    <location>
        <position position="188"/>
    </location>
    <ligand>
        <name>UDP-N-acetyl-alpha-D-muramoyl-L-alanyl-D-glutamate</name>
        <dbReference type="ChEBI" id="CHEBI:83900"/>
    </ligand>
</feature>
<dbReference type="NCBIfam" id="TIGR01085">
    <property type="entry name" value="murE"/>
    <property type="match status" value="1"/>
</dbReference>
<dbReference type="GO" id="GO:0005737">
    <property type="term" value="C:cytoplasm"/>
    <property type="evidence" value="ECO:0007669"/>
    <property type="project" value="UniProtKB-SubCell"/>
</dbReference>
<keyword evidence="11 12" id="KW-0961">Cell wall biogenesis/degradation</keyword>
<feature type="domain" description="Mur ligase N-terminal catalytic" evidence="14">
    <location>
        <begin position="22"/>
        <end position="96"/>
    </location>
</feature>
<feature type="binding site" evidence="12">
    <location>
        <position position="456"/>
    </location>
    <ligand>
        <name>meso-2,6-diaminopimelate</name>
        <dbReference type="ChEBI" id="CHEBI:57791"/>
    </ligand>
</feature>
<dbReference type="InterPro" id="IPR036565">
    <property type="entry name" value="Mur-like_cat_sf"/>
</dbReference>
<keyword evidence="12" id="KW-0460">Magnesium</keyword>
<dbReference type="GO" id="GO:0008765">
    <property type="term" value="F:UDP-N-acetylmuramoylalanyl-D-glutamate-2,6-diaminopimelate ligase activity"/>
    <property type="evidence" value="ECO:0007669"/>
    <property type="project" value="UniProtKB-UniRule"/>
</dbReference>
<evidence type="ECO:0000256" key="4">
    <source>
        <dbReference type="ARBA" id="ARBA00022598"/>
    </source>
</evidence>
<organism evidence="17 18">
    <name type="scientific">Halanaerobium saccharolyticum</name>
    <dbReference type="NCBI Taxonomy" id="43595"/>
    <lineage>
        <taxon>Bacteria</taxon>
        <taxon>Bacillati</taxon>
        <taxon>Bacillota</taxon>
        <taxon>Clostridia</taxon>
        <taxon>Halanaerobiales</taxon>
        <taxon>Halanaerobiaceae</taxon>
        <taxon>Halanaerobium</taxon>
    </lineage>
</organism>
<name>A0A4R7YYB9_9FIRM</name>
<feature type="domain" description="Mur ligase central" evidence="16">
    <location>
        <begin position="109"/>
        <end position="308"/>
    </location>
</feature>
<dbReference type="InterPro" id="IPR018109">
    <property type="entry name" value="Folylpolyglutamate_synth_CS"/>
</dbReference>
<keyword evidence="4 12" id="KW-0436">Ligase</keyword>
<comment type="caution">
    <text evidence="17">The sequence shown here is derived from an EMBL/GenBank/DDBJ whole genome shotgun (WGS) entry which is preliminary data.</text>
</comment>
<feature type="modified residue" description="N6-carboxylysine" evidence="12">
    <location>
        <position position="220"/>
    </location>
</feature>
<feature type="short sequence motif" description="Meso-diaminopimelate recognition motif" evidence="12">
    <location>
        <begin position="404"/>
        <end position="407"/>
    </location>
</feature>
<dbReference type="GO" id="GO:0000287">
    <property type="term" value="F:magnesium ion binding"/>
    <property type="evidence" value="ECO:0007669"/>
    <property type="project" value="UniProtKB-UniRule"/>
</dbReference>
<feature type="domain" description="Mur ligase C-terminal" evidence="15">
    <location>
        <begin position="331"/>
        <end position="458"/>
    </location>
</feature>
<dbReference type="SUPFAM" id="SSF53623">
    <property type="entry name" value="MurD-like peptide ligases, catalytic domain"/>
    <property type="match status" value="1"/>
</dbReference>
<evidence type="ECO:0000259" key="14">
    <source>
        <dbReference type="Pfam" id="PF01225"/>
    </source>
</evidence>
<dbReference type="InterPro" id="IPR005761">
    <property type="entry name" value="UDP-N-AcMur-Glu-dNH2Pim_ligase"/>
</dbReference>
<sequence>MKLKKLLNNIDFKLKNGNLNNEITEIKYDSREIEKDNLFIAISGFEVDGHQFIDQAIKKGATAVVIEKELSNYQDGISYIKVDDSRKIMAQLGKTFFENPLADIELVGITGTNGKTTTAYLLYKILKEYSGNAALFGTIKNIIGDQALDSSRTTPESIDLYRYFSQMRKKGVKYGVMEVSSHALDLYRVEGMEFAGAIFTNISPEHLDYHKNLENYLAVKSQLFAQLNSDQYAVINLDDPNADYIQEKSGAKNYFYSLSSSKADLYASDYQLHQRGMEYRTAGRVETLFKLNLGGVFNIYNSLAAILTADLLGVDQETIKKALTNISAVPGRFEIINAGQDFQIVVDYAHTPDGMENVLKTAAAMDKNKLIVLFGCGGDRDHSKRAAMAALAEKYADYTVISNDNPRSEDPAEIFAEIETGFSKGFNNYEIIADRIKAIKRTIKLAEKDDLVMLLGRGHERYQIFKNKKIELDDRKVAYQAAQAAAEVKGI</sequence>
<evidence type="ECO:0000256" key="7">
    <source>
        <dbReference type="ARBA" id="ARBA00022840"/>
    </source>
</evidence>
<comment type="caution">
    <text evidence="12">Lacks conserved residue(s) required for the propagation of feature annotation.</text>
</comment>
<dbReference type="Gene3D" id="3.90.190.20">
    <property type="entry name" value="Mur ligase, C-terminal domain"/>
    <property type="match status" value="1"/>
</dbReference>